<reference evidence="2 3" key="1">
    <citation type="submission" date="2024-06" db="EMBL/GenBank/DDBJ databases">
        <title>Genomic Encyclopedia of Type Strains, Phase V (KMG-V): Genome sequencing to study the core and pangenomes of soil and plant-associated prokaryotes.</title>
        <authorList>
            <person name="Whitman W."/>
        </authorList>
    </citation>
    <scope>NUCLEOTIDE SEQUENCE [LARGE SCALE GENOMIC DNA]</scope>
    <source>
        <strain evidence="2 3">USDA 160</strain>
    </source>
</reference>
<keyword evidence="3" id="KW-1185">Reference proteome</keyword>
<evidence type="ECO:0000313" key="3">
    <source>
        <dbReference type="Proteomes" id="UP001549291"/>
    </source>
</evidence>
<name>A0ABV2RUY6_BRAJP</name>
<organism evidence="2 3">
    <name type="scientific">Bradyrhizobium japonicum</name>
    <dbReference type="NCBI Taxonomy" id="375"/>
    <lineage>
        <taxon>Bacteria</taxon>
        <taxon>Pseudomonadati</taxon>
        <taxon>Pseudomonadota</taxon>
        <taxon>Alphaproteobacteria</taxon>
        <taxon>Hyphomicrobiales</taxon>
        <taxon>Nitrobacteraceae</taxon>
        <taxon>Bradyrhizobium</taxon>
    </lineage>
</organism>
<comment type="caution">
    <text evidence="2">The sequence shown here is derived from an EMBL/GenBank/DDBJ whole genome shotgun (WGS) entry which is preliminary data.</text>
</comment>
<protein>
    <submittedName>
        <fullName evidence="2">Uncharacterized protein</fullName>
    </submittedName>
</protein>
<evidence type="ECO:0000313" key="2">
    <source>
        <dbReference type="EMBL" id="MET4720748.1"/>
    </source>
</evidence>
<gene>
    <name evidence="2" type="ORF">ABIF63_004854</name>
</gene>
<evidence type="ECO:0000256" key="1">
    <source>
        <dbReference type="SAM" id="Coils"/>
    </source>
</evidence>
<dbReference type="EMBL" id="JBEPTQ010000002">
    <property type="protein sequence ID" value="MET4720748.1"/>
    <property type="molecule type" value="Genomic_DNA"/>
</dbReference>
<accession>A0ABV2RUY6</accession>
<dbReference type="RefSeq" id="WP_248888454.1">
    <property type="nucleotide sequence ID" value="NZ_CP066351.1"/>
</dbReference>
<dbReference type="Proteomes" id="UP001549291">
    <property type="component" value="Unassembled WGS sequence"/>
</dbReference>
<keyword evidence="1" id="KW-0175">Coiled coil</keyword>
<proteinExistence type="predicted"/>
<feature type="coiled-coil region" evidence="1">
    <location>
        <begin position="38"/>
        <end position="75"/>
    </location>
</feature>
<sequence>MLSSGALATLGAILSIFQPVIKAFFDSFGRSLNDFFDRQQAEQNARDLGSAEAKIEQQNATIDAQQAELQAQADAPTSVDDAIKRLEEGSA</sequence>